<dbReference type="EMBL" id="JAHQIW010006393">
    <property type="protein sequence ID" value="KAJ1369052.1"/>
    <property type="molecule type" value="Genomic_DNA"/>
</dbReference>
<dbReference type="PANTHER" id="PTHR45818:SF3">
    <property type="entry name" value="PROTEIN VAV"/>
    <property type="match status" value="1"/>
</dbReference>
<dbReference type="CDD" id="cd20810">
    <property type="entry name" value="C1_VAV"/>
    <property type="match status" value="1"/>
</dbReference>
<evidence type="ECO:0000256" key="1">
    <source>
        <dbReference type="ARBA" id="ARBA00022443"/>
    </source>
</evidence>
<dbReference type="InterPro" id="IPR036028">
    <property type="entry name" value="SH3-like_dom_sf"/>
</dbReference>
<feature type="domain" description="SH2" evidence="6">
    <location>
        <begin position="360"/>
        <end position="450"/>
    </location>
</feature>
<keyword evidence="10" id="KW-1185">Reference proteome</keyword>
<reference evidence="9" key="1">
    <citation type="submission" date="2021-06" db="EMBL/GenBank/DDBJ databases">
        <title>Parelaphostrongylus tenuis whole genome reference sequence.</title>
        <authorList>
            <person name="Garwood T.J."/>
            <person name="Larsen P.A."/>
            <person name="Fountain-Jones N.M."/>
            <person name="Garbe J.R."/>
            <person name="Macchietto M.G."/>
            <person name="Kania S.A."/>
            <person name="Gerhold R.W."/>
            <person name="Richards J.E."/>
            <person name="Wolf T.M."/>
        </authorList>
    </citation>
    <scope>NUCLEOTIDE SEQUENCE</scope>
    <source>
        <strain evidence="9">MNPRO001-30</strain>
        <tissue evidence="9">Meninges</tissue>
    </source>
</reference>
<keyword evidence="1 4" id="KW-0728">SH3 domain</keyword>
<keyword evidence="5" id="KW-0472">Membrane</keyword>
<comment type="caution">
    <text evidence="9">The sequence shown here is derived from an EMBL/GenBank/DDBJ whole genome shotgun (WGS) entry which is preliminary data.</text>
</comment>
<feature type="domain" description="Phorbol-ester/DAG-type" evidence="8">
    <location>
        <begin position="164"/>
        <end position="214"/>
    </location>
</feature>
<dbReference type="InterPro" id="IPR055251">
    <property type="entry name" value="SOS1_NGEF_PH"/>
</dbReference>
<dbReference type="PROSITE" id="PS50081">
    <property type="entry name" value="ZF_DAG_PE_2"/>
    <property type="match status" value="1"/>
</dbReference>
<dbReference type="InterPro" id="IPR011993">
    <property type="entry name" value="PH-like_dom_sf"/>
</dbReference>
<dbReference type="SMART" id="SM00326">
    <property type="entry name" value="SH3"/>
    <property type="match status" value="2"/>
</dbReference>
<dbReference type="Pfam" id="PF00018">
    <property type="entry name" value="SH3_1"/>
    <property type="match status" value="1"/>
</dbReference>
<name>A0AAD5WGA9_PARTN</name>
<keyword evidence="5" id="KW-1133">Transmembrane helix</keyword>
<dbReference type="Gene3D" id="2.30.29.30">
    <property type="entry name" value="Pleckstrin-homology domain (PH domain)/Phosphotyrosine-binding domain (PTB)"/>
    <property type="match status" value="1"/>
</dbReference>
<keyword evidence="5" id="KW-0812">Transmembrane</keyword>
<evidence type="ECO:0000313" key="10">
    <source>
        <dbReference type="Proteomes" id="UP001196413"/>
    </source>
</evidence>
<organism evidence="9 10">
    <name type="scientific">Parelaphostrongylus tenuis</name>
    <name type="common">Meningeal worm</name>
    <dbReference type="NCBI Taxonomy" id="148309"/>
    <lineage>
        <taxon>Eukaryota</taxon>
        <taxon>Metazoa</taxon>
        <taxon>Ecdysozoa</taxon>
        <taxon>Nematoda</taxon>
        <taxon>Chromadorea</taxon>
        <taxon>Rhabditida</taxon>
        <taxon>Rhabditina</taxon>
        <taxon>Rhabditomorpha</taxon>
        <taxon>Strongyloidea</taxon>
        <taxon>Metastrongylidae</taxon>
        <taxon>Parelaphostrongylus</taxon>
    </lineage>
</organism>
<evidence type="ECO:0000256" key="2">
    <source>
        <dbReference type="ARBA" id="ARBA00022999"/>
    </source>
</evidence>
<dbReference type="GO" id="GO:0016477">
    <property type="term" value="P:cell migration"/>
    <property type="evidence" value="ECO:0007669"/>
    <property type="project" value="TreeGrafter"/>
</dbReference>
<dbReference type="Pfam" id="PF22697">
    <property type="entry name" value="SOS1_NGEF_PH"/>
    <property type="match status" value="1"/>
</dbReference>
<feature type="domain" description="SH3" evidence="7">
    <location>
        <begin position="455"/>
        <end position="516"/>
    </location>
</feature>
<evidence type="ECO:0000256" key="5">
    <source>
        <dbReference type="SAM" id="Phobius"/>
    </source>
</evidence>
<evidence type="ECO:0000313" key="9">
    <source>
        <dbReference type="EMBL" id="KAJ1369052.1"/>
    </source>
</evidence>
<dbReference type="GO" id="GO:0005085">
    <property type="term" value="F:guanyl-nucleotide exchange factor activity"/>
    <property type="evidence" value="ECO:0007669"/>
    <property type="project" value="TreeGrafter"/>
</dbReference>
<dbReference type="Gene3D" id="2.30.30.40">
    <property type="entry name" value="SH3 Domains"/>
    <property type="match status" value="1"/>
</dbReference>
<dbReference type="Pfam" id="PF00130">
    <property type="entry name" value="C1_1"/>
    <property type="match status" value="1"/>
</dbReference>
<dbReference type="GO" id="GO:0005737">
    <property type="term" value="C:cytoplasm"/>
    <property type="evidence" value="ECO:0007669"/>
    <property type="project" value="TreeGrafter"/>
</dbReference>
<dbReference type="InterPro" id="IPR036860">
    <property type="entry name" value="SH2_dom_sf"/>
</dbReference>
<evidence type="ECO:0000259" key="6">
    <source>
        <dbReference type="PROSITE" id="PS50001"/>
    </source>
</evidence>
<evidence type="ECO:0000259" key="7">
    <source>
        <dbReference type="PROSITE" id="PS50002"/>
    </source>
</evidence>
<sequence>MEELLVPARVTRRSTGRQVIQPDNVTLMDYGRLNADGEVRLAESTSQQFGKMKQRHVFIFDKVLIICKANRNNTYTYKSAYIISELHPTLDNPMPDVKMGTISRKIATANQYLLFLVREERACTQDSVRHLTLAFKLLQQREKWLNHFELARGNVLPEKVDDTGHKVHYKSFNVDVPYKCGVCEKFLKGLFFQGYKCENCDGLLHKACIALRPCAGRRQPTSVSHGGNVSTNGITQWRQSSYGLSPGDQVVAISKYFGNESGFLKFDKDDIIEVAQNHGNGTFSGYLLTARHNVGLVHSEHVRRVRANSVQGVSSPRDCSNTFSIDRKESTVLPRRIFANGMTPSPQQDYVNTEISLQPWYMGELERADSEAKLKGTPNGTFLVRYSKNRQSYVISISYENEVKHTVVEQRDNTIYYLDEGYVFNSIVELVNYYRENNLCESFNSLNTTLKNAYRTCKLYRVIYDYDAPAEKFLTLRKGDRLTLVDVIGEDRGWWKGQIADRVGFLSSELRRAMERVKKIFLVLFDLTFYCFFFQIFTKNSFLLVCY</sequence>
<keyword evidence="2 3" id="KW-0727">SH2 domain</keyword>
<dbReference type="AlphaFoldDB" id="A0AAD5WGA9"/>
<dbReference type="PROSITE" id="PS50002">
    <property type="entry name" value="SH3"/>
    <property type="match status" value="2"/>
</dbReference>
<dbReference type="PRINTS" id="PR00401">
    <property type="entry name" value="SH2DOMAIN"/>
</dbReference>
<dbReference type="PANTHER" id="PTHR45818">
    <property type="entry name" value="PROTEIN VAV"/>
    <property type="match status" value="1"/>
</dbReference>
<feature type="transmembrane region" description="Helical" evidence="5">
    <location>
        <begin position="520"/>
        <end position="537"/>
    </location>
</feature>
<dbReference type="Pfam" id="PF00017">
    <property type="entry name" value="SH2"/>
    <property type="match status" value="1"/>
</dbReference>
<dbReference type="Gene3D" id="3.30.60.20">
    <property type="match status" value="1"/>
</dbReference>
<gene>
    <name evidence="9" type="ORF">KIN20_030433</name>
</gene>
<dbReference type="SUPFAM" id="SSF55550">
    <property type="entry name" value="SH2 domain"/>
    <property type="match status" value="1"/>
</dbReference>
<feature type="domain" description="SH3" evidence="7">
    <location>
        <begin position="245"/>
        <end position="307"/>
    </location>
</feature>
<dbReference type="SUPFAM" id="SSF50729">
    <property type="entry name" value="PH domain-like"/>
    <property type="match status" value="1"/>
</dbReference>
<dbReference type="Proteomes" id="UP001196413">
    <property type="component" value="Unassembled WGS sequence"/>
</dbReference>
<dbReference type="PROSITE" id="PS50001">
    <property type="entry name" value="SH2"/>
    <property type="match status" value="1"/>
</dbReference>
<evidence type="ECO:0000256" key="4">
    <source>
        <dbReference type="PROSITE-ProRule" id="PRU00192"/>
    </source>
</evidence>
<protein>
    <submittedName>
        <fullName evidence="9">Uncharacterized protein</fullName>
    </submittedName>
</protein>
<dbReference type="CDD" id="cd00174">
    <property type="entry name" value="SH3"/>
    <property type="match status" value="1"/>
</dbReference>
<dbReference type="SMART" id="SM00109">
    <property type="entry name" value="C1"/>
    <property type="match status" value="1"/>
</dbReference>
<dbReference type="InterPro" id="IPR000980">
    <property type="entry name" value="SH2"/>
</dbReference>
<dbReference type="InterPro" id="IPR001452">
    <property type="entry name" value="SH3_domain"/>
</dbReference>
<evidence type="ECO:0000256" key="3">
    <source>
        <dbReference type="PROSITE-ProRule" id="PRU00191"/>
    </source>
</evidence>
<dbReference type="SMART" id="SM00252">
    <property type="entry name" value="SH2"/>
    <property type="match status" value="1"/>
</dbReference>
<dbReference type="InterPro" id="IPR002219">
    <property type="entry name" value="PKC_DAG/PE"/>
</dbReference>
<evidence type="ECO:0000259" key="8">
    <source>
        <dbReference type="PROSITE" id="PS50081"/>
    </source>
</evidence>
<accession>A0AAD5WGA9</accession>
<dbReference type="SUPFAM" id="SSF50044">
    <property type="entry name" value="SH3-domain"/>
    <property type="match status" value="2"/>
</dbReference>
<proteinExistence type="predicted"/>
<dbReference type="Gene3D" id="3.30.505.10">
    <property type="entry name" value="SH2 domain"/>
    <property type="match status" value="1"/>
</dbReference>